<accession>A0ABR3JHK0</accession>
<keyword evidence="3" id="KW-1185">Reference proteome</keyword>
<feature type="region of interest" description="Disordered" evidence="1">
    <location>
        <begin position="61"/>
        <end position="95"/>
    </location>
</feature>
<proteinExistence type="predicted"/>
<organism evidence="2 3">
    <name type="scientific">Hohenbuehelia grisea</name>
    <dbReference type="NCBI Taxonomy" id="104357"/>
    <lineage>
        <taxon>Eukaryota</taxon>
        <taxon>Fungi</taxon>
        <taxon>Dikarya</taxon>
        <taxon>Basidiomycota</taxon>
        <taxon>Agaricomycotina</taxon>
        <taxon>Agaricomycetes</taxon>
        <taxon>Agaricomycetidae</taxon>
        <taxon>Agaricales</taxon>
        <taxon>Pleurotineae</taxon>
        <taxon>Pleurotaceae</taxon>
        <taxon>Hohenbuehelia</taxon>
    </lineage>
</organism>
<feature type="compositionally biased region" description="Polar residues" evidence="1">
    <location>
        <begin position="86"/>
        <end position="95"/>
    </location>
</feature>
<reference evidence="3" key="1">
    <citation type="submission" date="2024-06" db="EMBL/GenBank/DDBJ databases">
        <title>Multi-omics analyses provide insights into the biosynthesis of the anticancer antibiotic pleurotin in Hohenbuehelia grisea.</title>
        <authorList>
            <person name="Weaver J.A."/>
            <person name="Alberti F."/>
        </authorList>
    </citation>
    <scope>NUCLEOTIDE SEQUENCE [LARGE SCALE GENOMIC DNA]</scope>
    <source>
        <strain evidence="3">T-177</strain>
    </source>
</reference>
<protein>
    <submittedName>
        <fullName evidence="2">Uncharacterized protein</fullName>
    </submittedName>
</protein>
<name>A0ABR3JHK0_9AGAR</name>
<evidence type="ECO:0000313" key="3">
    <source>
        <dbReference type="Proteomes" id="UP001556367"/>
    </source>
</evidence>
<comment type="caution">
    <text evidence="2">The sequence shown here is derived from an EMBL/GenBank/DDBJ whole genome shotgun (WGS) entry which is preliminary data.</text>
</comment>
<evidence type="ECO:0000313" key="2">
    <source>
        <dbReference type="EMBL" id="KAL0955104.1"/>
    </source>
</evidence>
<evidence type="ECO:0000256" key="1">
    <source>
        <dbReference type="SAM" id="MobiDB-lite"/>
    </source>
</evidence>
<dbReference type="Proteomes" id="UP001556367">
    <property type="component" value="Unassembled WGS sequence"/>
</dbReference>
<gene>
    <name evidence="2" type="ORF">HGRIS_004019</name>
</gene>
<sequence>MALEVRPLVAVVDRIDGDLARLEKPPSLRRMATASLRSVDRVAQTVRHECLVHATIPRSQRSQRLKAGSRHRVDRAWENAEMGGNTPPSEDPTSTRILRHKRAGLQDMSEGQGGLQACMGESACSSAGRANIDGVAELRGSA</sequence>
<dbReference type="EMBL" id="JASNQZ010000007">
    <property type="protein sequence ID" value="KAL0955104.1"/>
    <property type="molecule type" value="Genomic_DNA"/>
</dbReference>
<feature type="compositionally biased region" description="Basic residues" evidence="1">
    <location>
        <begin position="61"/>
        <end position="73"/>
    </location>
</feature>